<evidence type="ECO:0000256" key="2">
    <source>
        <dbReference type="ARBA" id="ARBA00022692"/>
    </source>
</evidence>
<keyword evidence="7" id="KW-1185">Reference proteome</keyword>
<keyword evidence="4 5" id="KW-0472">Membrane</keyword>
<name>A9VDH0_MONBE</name>
<reference evidence="6 7" key="1">
    <citation type="journal article" date="2008" name="Nature">
        <title>The genome of the choanoflagellate Monosiga brevicollis and the origin of metazoans.</title>
        <authorList>
            <consortium name="JGI Sequencing"/>
            <person name="King N."/>
            <person name="Westbrook M.J."/>
            <person name="Young S.L."/>
            <person name="Kuo A."/>
            <person name="Abedin M."/>
            <person name="Chapman J."/>
            <person name="Fairclough S."/>
            <person name="Hellsten U."/>
            <person name="Isogai Y."/>
            <person name="Letunic I."/>
            <person name="Marr M."/>
            <person name="Pincus D."/>
            <person name="Putnam N."/>
            <person name="Rokas A."/>
            <person name="Wright K.J."/>
            <person name="Zuzow R."/>
            <person name="Dirks W."/>
            <person name="Good M."/>
            <person name="Goodstein D."/>
            <person name="Lemons D."/>
            <person name="Li W."/>
            <person name="Lyons J.B."/>
            <person name="Morris A."/>
            <person name="Nichols S."/>
            <person name="Richter D.J."/>
            <person name="Salamov A."/>
            <person name="Bork P."/>
            <person name="Lim W.A."/>
            <person name="Manning G."/>
            <person name="Miller W.T."/>
            <person name="McGinnis W."/>
            <person name="Shapiro H."/>
            <person name="Tjian R."/>
            <person name="Grigoriev I.V."/>
            <person name="Rokhsar D."/>
        </authorList>
    </citation>
    <scope>NUCLEOTIDE SEQUENCE [LARGE SCALE GENOMIC DNA]</scope>
    <source>
        <strain evidence="7">MX1 / ATCC 50154</strain>
    </source>
</reference>
<dbReference type="PANTHER" id="PTHR16950">
    <property type="entry name" value="ZINC TRANSPORTER SLC39A7 HISTIDINE-RICH MEMBRANE PROTEIN KE4"/>
    <property type="match status" value="1"/>
</dbReference>
<dbReference type="InParanoid" id="A9VDH0"/>
<dbReference type="GeneID" id="5896004"/>
<dbReference type="GO" id="GO:0016020">
    <property type="term" value="C:membrane"/>
    <property type="evidence" value="ECO:0007669"/>
    <property type="project" value="UniProtKB-SubCell"/>
</dbReference>
<evidence type="ECO:0000256" key="5">
    <source>
        <dbReference type="SAM" id="Phobius"/>
    </source>
</evidence>
<evidence type="ECO:0000313" key="6">
    <source>
        <dbReference type="EMBL" id="EDQ84473.1"/>
    </source>
</evidence>
<dbReference type="InterPro" id="IPR003689">
    <property type="entry name" value="ZIP"/>
</dbReference>
<dbReference type="eggNOG" id="KOG2694">
    <property type="taxonomic scope" value="Eukaryota"/>
</dbReference>
<gene>
    <name evidence="6" type="ORF">MONBRDRAFT_30267</name>
</gene>
<feature type="transmembrane region" description="Helical" evidence="5">
    <location>
        <begin position="221"/>
        <end position="240"/>
    </location>
</feature>
<dbReference type="STRING" id="81824.A9VDH0"/>
<dbReference type="GO" id="GO:0005385">
    <property type="term" value="F:zinc ion transmembrane transporter activity"/>
    <property type="evidence" value="ECO:0000318"/>
    <property type="project" value="GO_Central"/>
</dbReference>
<dbReference type="AlphaFoldDB" id="A9VDH0"/>
<feature type="transmembrane region" description="Helical" evidence="5">
    <location>
        <begin position="252"/>
        <end position="272"/>
    </location>
</feature>
<dbReference type="Pfam" id="PF02535">
    <property type="entry name" value="Zip"/>
    <property type="match status" value="1"/>
</dbReference>
<accession>A9VDH0</accession>
<keyword evidence="3 5" id="KW-1133">Transmembrane helix</keyword>
<keyword evidence="2 5" id="KW-0812">Transmembrane</keyword>
<dbReference type="PANTHER" id="PTHR16950:SF16">
    <property type="entry name" value="ZINC TRANSPORTER ZIP13"/>
    <property type="match status" value="1"/>
</dbReference>
<dbReference type="FunCoup" id="A9VDH0">
    <property type="interactions" value="1074"/>
</dbReference>
<dbReference type="GO" id="GO:0071577">
    <property type="term" value="P:zinc ion transmembrane transport"/>
    <property type="evidence" value="ECO:0000318"/>
    <property type="project" value="GO_Central"/>
</dbReference>
<dbReference type="Proteomes" id="UP000001357">
    <property type="component" value="Unassembled WGS sequence"/>
</dbReference>
<comment type="subcellular location">
    <subcellularLocation>
        <location evidence="1">Membrane</location>
        <topology evidence="1">Multi-pass membrane protein</topology>
    </subcellularLocation>
</comment>
<sequence>MEDDDQAPQPYVLLSIIAATLVGTVGVLPILVVPANQLSRRAEDFLDARRSFKAAQIEIMLRSGDDTATPQPLAALAHPHSLADPNVATGLALMAGVLAFFFLEKMATMFGEGDHPSSPHADKNVKRVSITGYLNILVNLLDNFTHGLAVATAFSISYETGVMTTAAVIAHEIPHEVGDYAILIRSGFSVYDAIKSQLLTSFGSIAGAVVALSMDTHSTKFLILPFTAGGFLYVALVSLLPDLLEPHRSWPWFADVASVLGGIAIVTSTMLLES</sequence>
<evidence type="ECO:0000256" key="3">
    <source>
        <dbReference type="ARBA" id="ARBA00022989"/>
    </source>
</evidence>
<proteinExistence type="predicted"/>
<protein>
    <submittedName>
        <fullName evidence="6">Uncharacterized protein</fullName>
    </submittedName>
</protein>
<feature type="transmembrane region" description="Helical" evidence="5">
    <location>
        <begin position="86"/>
        <end position="103"/>
    </location>
</feature>
<dbReference type="KEGG" id="mbr:MONBRDRAFT_30267"/>
<feature type="transmembrane region" description="Helical" evidence="5">
    <location>
        <begin position="12"/>
        <end position="32"/>
    </location>
</feature>
<dbReference type="EMBL" id="CH991587">
    <property type="protein sequence ID" value="EDQ84473.1"/>
    <property type="molecule type" value="Genomic_DNA"/>
</dbReference>
<organism evidence="6 7">
    <name type="scientific">Monosiga brevicollis</name>
    <name type="common">Choanoflagellate</name>
    <dbReference type="NCBI Taxonomy" id="81824"/>
    <lineage>
        <taxon>Eukaryota</taxon>
        <taxon>Choanoflagellata</taxon>
        <taxon>Craspedida</taxon>
        <taxon>Salpingoecidae</taxon>
        <taxon>Monosiga</taxon>
    </lineage>
</organism>
<dbReference type="GO" id="GO:0006882">
    <property type="term" value="P:intracellular zinc ion homeostasis"/>
    <property type="evidence" value="ECO:0000318"/>
    <property type="project" value="GO_Central"/>
</dbReference>
<dbReference type="RefSeq" id="XP_001750768.1">
    <property type="nucleotide sequence ID" value="XM_001750716.1"/>
</dbReference>
<evidence type="ECO:0000313" key="7">
    <source>
        <dbReference type="Proteomes" id="UP000001357"/>
    </source>
</evidence>
<evidence type="ECO:0000256" key="4">
    <source>
        <dbReference type="ARBA" id="ARBA00023136"/>
    </source>
</evidence>
<evidence type="ECO:0000256" key="1">
    <source>
        <dbReference type="ARBA" id="ARBA00004141"/>
    </source>
</evidence>